<keyword evidence="7 10" id="KW-0862">Zinc</keyword>
<feature type="domain" description="EngC GTPase" evidence="11">
    <location>
        <begin position="112"/>
        <end position="260"/>
    </location>
</feature>
<accession>A0ABS6JS31</accession>
<comment type="similarity">
    <text evidence="10">Belongs to the TRAFAC class YlqF/YawG GTPase family. RsgA subfamily.</text>
</comment>
<feature type="domain" description="CP-type G" evidence="12">
    <location>
        <begin position="105"/>
        <end position="262"/>
    </location>
</feature>
<protein>
    <recommendedName>
        <fullName evidence="10">Small ribosomal subunit biogenesis GTPase RsgA</fullName>
        <ecNumber evidence="10">3.6.1.-</ecNumber>
    </recommendedName>
</protein>
<keyword evidence="1 10" id="KW-0963">Cytoplasm</keyword>
<dbReference type="PROSITE" id="PS51721">
    <property type="entry name" value="G_CP"/>
    <property type="match status" value="1"/>
</dbReference>
<dbReference type="InterPro" id="IPR012340">
    <property type="entry name" value="NA-bd_OB-fold"/>
</dbReference>
<dbReference type="InterPro" id="IPR010914">
    <property type="entry name" value="RsgA_GTPase_dom"/>
</dbReference>
<evidence type="ECO:0000256" key="6">
    <source>
        <dbReference type="ARBA" id="ARBA00022801"/>
    </source>
</evidence>
<dbReference type="HAMAP" id="MF_01820">
    <property type="entry name" value="GTPase_RsgA"/>
    <property type="match status" value="1"/>
</dbReference>
<evidence type="ECO:0000256" key="2">
    <source>
        <dbReference type="ARBA" id="ARBA00022517"/>
    </source>
</evidence>
<gene>
    <name evidence="10 13" type="primary">rsgA</name>
    <name evidence="13" type="ORF">KS407_07500</name>
</gene>
<dbReference type="PANTHER" id="PTHR32120">
    <property type="entry name" value="SMALL RIBOSOMAL SUBUNIT BIOGENESIS GTPASE RSGA"/>
    <property type="match status" value="1"/>
</dbReference>
<keyword evidence="9 10" id="KW-0342">GTP-binding</keyword>
<evidence type="ECO:0000256" key="5">
    <source>
        <dbReference type="ARBA" id="ARBA00022741"/>
    </source>
</evidence>
<feature type="binding site" evidence="10">
    <location>
        <position position="300"/>
    </location>
    <ligand>
        <name>Zn(2+)</name>
        <dbReference type="ChEBI" id="CHEBI:29105"/>
    </ligand>
</feature>
<keyword evidence="4 10" id="KW-0699">rRNA-binding</keyword>
<dbReference type="Proteomes" id="UP000790580">
    <property type="component" value="Unassembled WGS sequence"/>
</dbReference>
<dbReference type="Gene3D" id="3.40.50.300">
    <property type="entry name" value="P-loop containing nucleotide triphosphate hydrolases"/>
    <property type="match status" value="1"/>
</dbReference>
<comment type="function">
    <text evidence="10">One of several proteins that assist in the late maturation steps of the functional core of the 30S ribosomal subunit. Helps release RbfA from mature subunits. May play a role in the assembly of ribosomal proteins into the subunit. Circularly permuted GTPase that catalyzes slow GTP hydrolysis, GTPase activity is stimulated by the 30S ribosomal subunit.</text>
</comment>
<evidence type="ECO:0000256" key="4">
    <source>
        <dbReference type="ARBA" id="ARBA00022730"/>
    </source>
</evidence>
<evidence type="ECO:0000256" key="1">
    <source>
        <dbReference type="ARBA" id="ARBA00022490"/>
    </source>
</evidence>
<evidence type="ECO:0000259" key="11">
    <source>
        <dbReference type="PROSITE" id="PS50936"/>
    </source>
</evidence>
<keyword evidence="8 10" id="KW-0694">RNA-binding</keyword>
<evidence type="ECO:0000256" key="8">
    <source>
        <dbReference type="ARBA" id="ARBA00022884"/>
    </source>
</evidence>
<comment type="cofactor">
    <cofactor evidence="10">
        <name>Zn(2+)</name>
        <dbReference type="ChEBI" id="CHEBI:29105"/>
    </cofactor>
    <text evidence="10">Binds 1 zinc ion per subunit.</text>
</comment>
<comment type="caution">
    <text evidence="13">The sequence shown here is derived from an EMBL/GenBank/DDBJ whole genome shotgun (WGS) entry which is preliminary data.</text>
</comment>
<dbReference type="SUPFAM" id="SSF52540">
    <property type="entry name" value="P-loop containing nucleoside triphosphate hydrolases"/>
    <property type="match status" value="1"/>
</dbReference>
<reference evidence="13 14" key="1">
    <citation type="submission" date="2021-06" db="EMBL/GenBank/DDBJ databases">
        <title>Bacillus sp. RD4P76, an endophyte from a halophyte.</title>
        <authorList>
            <person name="Sun J.-Q."/>
        </authorList>
    </citation>
    <scope>NUCLEOTIDE SEQUENCE [LARGE SCALE GENOMIC DNA]</scope>
    <source>
        <strain evidence="13 14">JCM 17098</strain>
    </source>
</reference>
<keyword evidence="2 10" id="KW-0690">Ribosome biogenesis</keyword>
<evidence type="ECO:0000256" key="7">
    <source>
        <dbReference type="ARBA" id="ARBA00022833"/>
    </source>
</evidence>
<dbReference type="CDD" id="cd01854">
    <property type="entry name" value="YjeQ_EngC"/>
    <property type="match status" value="1"/>
</dbReference>
<dbReference type="Gene3D" id="1.10.40.50">
    <property type="entry name" value="Probable gtpase engc, domain 3"/>
    <property type="match status" value="1"/>
</dbReference>
<feature type="binding site" evidence="10">
    <location>
        <position position="292"/>
    </location>
    <ligand>
        <name>Zn(2+)</name>
        <dbReference type="ChEBI" id="CHEBI:29105"/>
    </ligand>
</feature>
<proteinExistence type="inferred from homology"/>
<dbReference type="InterPro" id="IPR030378">
    <property type="entry name" value="G_CP_dom"/>
</dbReference>
<dbReference type="Pfam" id="PF03193">
    <property type="entry name" value="RsgA_GTPase"/>
    <property type="match status" value="1"/>
</dbReference>
<name>A0ABS6JS31_9BACI</name>
<dbReference type="EC" id="3.6.1.-" evidence="10"/>
<dbReference type="NCBIfam" id="TIGR00157">
    <property type="entry name" value="ribosome small subunit-dependent GTPase A"/>
    <property type="match status" value="1"/>
</dbReference>
<feature type="binding site" evidence="10">
    <location>
        <position position="294"/>
    </location>
    <ligand>
        <name>Zn(2+)</name>
        <dbReference type="ChEBI" id="CHEBI:29105"/>
    </ligand>
</feature>
<feature type="binding site" evidence="10">
    <location>
        <position position="287"/>
    </location>
    <ligand>
        <name>Zn(2+)</name>
        <dbReference type="ChEBI" id="CHEBI:29105"/>
    </ligand>
</feature>
<evidence type="ECO:0000256" key="9">
    <source>
        <dbReference type="ARBA" id="ARBA00023134"/>
    </source>
</evidence>
<dbReference type="InterPro" id="IPR027417">
    <property type="entry name" value="P-loop_NTPase"/>
</dbReference>
<dbReference type="SUPFAM" id="SSF50249">
    <property type="entry name" value="Nucleic acid-binding proteins"/>
    <property type="match status" value="1"/>
</dbReference>
<evidence type="ECO:0000259" key="12">
    <source>
        <dbReference type="PROSITE" id="PS51721"/>
    </source>
</evidence>
<dbReference type="RefSeq" id="WP_088075542.1">
    <property type="nucleotide sequence ID" value="NZ_JAHQCR010000034.1"/>
</dbReference>
<dbReference type="PROSITE" id="PS50936">
    <property type="entry name" value="ENGC_GTPASE"/>
    <property type="match status" value="1"/>
</dbReference>
<comment type="subcellular location">
    <subcellularLocation>
        <location evidence="10">Cytoplasm</location>
    </subcellularLocation>
</comment>
<feature type="binding site" evidence="10">
    <location>
        <begin position="204"/>
        <end position="212"/>
    </location>
    <ligand>
        <name>GTP</name>
        <dbReference type="ChEBI" id="CHEBI:37565"/>
    </ligand>
</feature>
<dbReference type="Gene3D" id="2.40.50.140">
    <property type="entry name" value="Nucleic acid-binding proteins"/>
    <property type="match status" value="1"/>
</dbReference>
<keyword evidence="5 10" id="KW-0547">Nucleotide-binding</keyword>
<keyword evidence="3 10" id="KW-0479">Metal-binding</keyword>
<organism evidence="13 14">
    <name type="scientific">Evansella alkalicola</name>
    <dbReference type="NCBI Taxonomy" id="745819"/>
    <lineage>
        <taxon>Bacteria</taxon>
        <taxon>Bacillati</taxon>
        <taxon>Bacillota</taxon>
        <taxon>Bacilli</taxon>
        <taxon>Bacillales</taxon>
        <taxon>Bacillaceae</taxon>
        <taxon>Evansella</taxon>
    </lineage>
</organism>
<keyword evidence="6 10" id="KW-0378">Hydrolase</keyword>
<keyword evidence="14" id="KW-1185">Reference proteome</keyword>
<evidence type="ECO:0000256" key="3">
    <source>
        <dbReference type="ARBA" id="ARBA00022723"/>
    </source>
</evidence>
<sequence>MSLIKYGWDEEWEVKASAYFSQEKELVAGRVTREHKGLYQVWTEEGAMLSEVSGKYRFDAVERRDYPAVGDWVLLAPRTNEGKATIHKLLPRKSCFSRKEAGTVTNEQIVAANIDTVFLVMALNQDFNVRRLERYMTMSWESGANPVIILSKADLCEDLDEKILEVEGVAYGVPVHVVSVVKNEGLDQLVELYIGEGKSVALLGSSGVGKSTIINALLGEEVQEVKDIREDDAKGRHTTTHRELFVLPEGGILVDTPGMRELQLWGSDEGYGFQHSFVDIEGFGRNCRFRDCMHNDEPGCAIQLAIETGDLDQSRFESYKKLQRELAYIEKKAEGKARIVEKQRGKQHAKWIKQKKKWG</sequence>
<comment type="subunit">
    <text evidence="10">Monomer. Associates with 30S ribosomal subunit, binds 16S rRNA.</text>
</comment>
<evidence type="ECO:0000313" key="13">
    <source>
        <dbReference type="EMBL" id="MBU9721293.1"/>
    </source>
</evidence>
<feature type="binding site" evidence="10">
    <location>
        <begin position="151"/>
        <end position="154"/>
    </location>
    <ligand>
        <name>GTP</name>
        <dbReference type="ChEBI" id="CHEBI:37565"/>
    </ligand>
</feature>
<dbReference type="PANTHER" id="PTHR32120:SF10">
    <property type="entry name" value="SMALL RIBOSOMAL SUBUNIT BIOGENESIS GTPASE RSGA"/>
    <property type="match status" value="1"/>
</dbReference>
<dbReference type="EMBL" id="JAHQCR010000034">
    <property type="protein sequence ID" value="MBU9721293.1"/>
    <property type="molecule type" value="Genomic_DNA"/>
</dbReference>
<evidence type="ECO:0000313" key="14">
    <source>
        <dbReference type="Proteomes" id="UP000790580"/>
    </source>
</evidence>
<dbReference type="InterPro" id="IPR004881">
    <property type="entry name" value="Ribosome_biogen_GTPase_RsgA"/>
</dbReference>
<evidence type="ECO:0000256" key="10">
    <source>
        <dbReference type="HAMAP-Rule" id="MF_01820"/>
    </source>
</evidence>